<reference evidence="1 2" key="1">
    <citation type="submission" date="2019-06" db="EMBL/GenBank/DDBJ databases">
        <title>Genomic insights into carbon and energy metabolism of Deferribacter autotrophicus revealed new metabolic traits in the phylum Deferribacteres.</title>
        <authorList>
            <person name="Slobodkin A.I."/>
            <person name="Slobodkina G.B."/>
            <person name="Allioux M."/>
            <person name="Alain K."/>
            <person name="Jebbar M."/>
            <person name="Shadrin V."/>
            <person name="Kublanov I.V."/>
            <person name="Toshchakov S.V."/>
            <person name="Bonch-Osmolovskaya E.A."/>
        </authorList>
    </citation>
    <scope>NUCLEOTIDE SEQUENCE [LARGE SCALE GENOMIC DNA]</scope>
    <source>
        <strain evidence="1 2">SL50</strain>
    </source>
</reference>
<evidence type="ECO:0000313" key="1">
    <source>
        <dbReference type="EMBL" id="KAA0258931.1"/>
    </source>
</evidence>
<dbReference type="PANTHER" id="PTHR34472:SF1">
    <property type="entry name" value="SULFUR CARRIER PROTEIN THIS"/>
    <property type="match status" value="1"/>
</dbReference>
<organism evidence="1 2">
    <name type="scientific">Deferribacter autotrophicus</name>
    <dbReference type="NCBI Taxonomy" id="500465"/>
    <lineage>
        <taxon>Bacteria</taxon>
        <taxon>Pseudomonadati</taxon>
        <taxon>Deferribacterota</taxon>
        <taxon>Deferribacteres</taxon>
        <taxon>Deferribacterales</taxon>
        <taxon>Deferribacteraceae</taxon>
        <taxon>Deferribacter</taxon>
    </lineage>
</organism>
<accession>A0A5A8F8K7</accession>
<dbReference type="InterPro" id="IPR016155">
    <property type="entry name" value="Mopterin_synth/thiamin_S_b"/>
</dbReference>
<sequence>MKVKINGVTKEVCDNITILDLINSLNLKSDRIVVEYNKTILNKDDYDKITIKEGDNLELIHFVGGG</sequence>
<evidence type="ECO:0000313" key="2">
    <source>
        <dbReference type="Proteomes" id="UP000322876"/>
    </source>
</evidence>
<dbReference type="Proteomes" id="UP000322876">
    <property type="component" value="Unassembled WGS sequence"/>
</dbReference>
<dbReference type="OrthoDB" id="9810692at2"/>
<dbReference type="NCBIfam" id="TIGR01683">
    <property type="entry name" value="thiS"/>
    <property type="match status" value="1"/>
</dbReference>
<dbReference type="Gene3D" id="3.10.20.30">
    <property type="match status" value="1"/>
</dbReference>
<dbReference type="EMBL" id="VFJB01000003">
    <property type="protein sequence ID" value="KAA0258931.1"/>
    <property type="molecule type" value="Genomic_DNA"/>
</dbReference>
<comment type="caution">
    <text evidence="1">The sequence shown here is derived from an EMBL/GenBank/DDBJ whole genome shotgun (WGS) entry which is preliminary data.</text>
</comment>
<dbReference type="RefSeq" id="WP_149265691.1">
    <property type="nucleotide sequence ID" value="NZ_VFJB01000003.1"/>
</dbReference>
<dbReference type="Pfam" id="PF02597">
    <property type="entry name" value="ThiS"/>
    <property type="match status" value="1"/>
</dbReference>
<dbReference type="InterPro" id="IPR003749">
    <property type="entry name" value="ThiS/MoaD-like"/>
</dbReference>
<gene>
    <name evidence="1" type="primary">thiS</name>
    <name evidence="1" type="ORF">FHQ18_03005</name>
</gene>
<dbReference type="SUPFAM" id="SSF54285">
    <property type="entry name" value="MoaD/ThiS"/>
    <property type="match status" value="1"/>
</dbReference>
<dbReference type="CDD" id="cd00565">
    <property type="entry name" value="Ubl_ThiS"/>
    <property type="match status" value="1"/>
</dbReference>
<protein>
    <submittedName>
        <fullName evidence="1">Sulfur carrier protein ThiS</fullName>
    </submittedName>
</protein>
<dbReference type="InterPro" id="IPR010035">
    <property type="entry name" value="Thi_S"/>
</dbReference>
<keyword evidence="2" id="KW-1185">Reference proteome</keyword>
<dbReference type="PANTHER" id="PTHR34472">
    <property type="entry name" value="SULFUR CARRIER PROTEIN THIS"/>
    <property type="match status" value="1"/>
</dbReference>
<dbReference type="InterPro" id="IPR012675">
    <property type="entry name" value="Beta-grasp_dom_sf"/>
</dbReference>
<name>A0A5A8F8K7_9BACT</name>
<proteinExistence type="predicted"/>
<dbReference type="AlphaFoldDB" id="A0A5A8F8K7"/>